<dbReference type="SUPFAM" id="SSF47413">
    <property type="entry name" value="lambda repressor-like DNA-binding domains"/>
    <property type="match status" value="1"/>
</dbReference>
<dbReference type="GO" id="GO:0003677">
    <property type="term" value="F:DNA binding"/>
    <property type="evidence" value="ECO:0007669"/>
    <property type="project" value="InterPro"/>
</dbReference>
<dbReference type="CDD" id="cd00093">
    <property type="entry name" value="HTH_XRE"/>
    <property type="match status" value="1"/>
</dbReference>
<dbReference type="Pfam" id="PF01381">
    <property type="entry name" value="HTH_3"/>
    <property type="match status" value="1"/>
</dbReference>
<feature type="domain" description="HTH cro/C1-type" evidence="1">
    <location>
        <begin position="37"/>
        <end position="92"/>
    </location>
</feature>
<comment type="caution">
    <text evidence="2">The sequence shown here is derived from an EMBL/GenBank/DDBJ whole genome shotgun (WGS) entry which is preliminary data.</text>
</comment>
<proteinExistence type="predicted"/>
<keyword evidence="3" id="KW-1185">Reference proteome</keyword>
<dbReference type="Proteomes" id="UP000195137">
    <property type="component" value="Unassembled WGS sequence"/>
</dbReference>
<protein>
    <submittedName>
        <fullName evidence="2">Putative transcriptional regulator</fullName>
    </submittedName>
</protein>
<dbReference type="AlphaFoldDB" id="A0A1Y3GD85"/>
<dbReference type="EMBL" id="MRZU01000002">
    <property type="protein sequence ID" value="OUJ19432.1"/>
    <property type="molecule type" value="Genomic_DNA"/>
</dbReference>
<accession>A0A1Y3GD85</accession>
<evidence type="ECO:0000259" key="1">
    <source>
        <dbReference type="PROSITE" id="PS50943"/>
    </source>
</evidence>
<evidence type="ECO:0000313" key="2">
    <source>
        <dbReference type="EMBL" id="OUJ19432.1"/>
    </source>
</evidence>
<dbReference type="InterPro" id="IPR001387">
    <property type="entry name" value="Cro/C1-type_HTH"/>
</dbReference>
<organism evidence="2 3">
    <name type="scientific">Methanonatronarchaeum thermophilum</name>
    <dbReference type="NCBI Taxonomy" id="1927129"/>
    <lineage>
        <taxon>Archaea</taxon>
        <taxon>Methanobacteriati</taxon>
        <taxon>Methanobacteriota</taxon>
        <taxon>Methanonatronarchaeia</taxon>
        <taxon>Methanonatronarchaeales</taxon>
        <taxon>Methanonatronarchaeaceae</taxon>
        <taxon>Methanonatronarchaeum</taxon>
    </lineage>
</organism>
<gene>
    <name evidence="2" type="ORF">AMET1_0102</name>
</gene>
<reference evidence="2 3" key="1">
    <citation type="submission" date="2016-12" db="EMBL/GenBank/DDBJ databases">
        <title>Discovery of methanogenic haloarchaea.</title>
        <authorList>
            <person name="Sorokin D.Y."/>
            <person name="Makarova K.S."/>
            <person name="Abbas B."/>
            <person name="Ferrer M."/>
            <person name="Golyshin P.N."/>
        </authorList>
    </citation>
    <scope>NUCLEOTIDE SEQUENCE [LARGE SCALE GENOMIC DNA]</scope>
    <source>
        <strain evidence="2">AMET1</strain>
    </source>
</reference>
<dbReference type="Gene3D" id="1.10.260.40">
    <property type="entry name" value="lambda repressor-like DNA-binding domains"/>
    <property type="match status" value="1"/>
</dbReference>
<dbReference type="SMART" id="SM00530">
    <property type="entry name" value="HTH_XRE"/>
    <property type="match status" value="1"/>
</dbReference>
<dbReference type="InterPro" id="IPR010982">
    <property type="entry name" value="Lambda_DNA-bd_dom_sf"/>
</dbReference>
<evidence type="ECO:0000313" key="3">
    <source>
        <dbReference type="Proteomes" id="UP000195137"/>
    </source>
</evidence>
<dbReference type="PIRSF" id="PIRSF037724">
    <property type="entry name" value="TF_HTH_MJ1545_prd"/>
    <property type="match status" value="1"/>
</dbReference>
<name>A0A1Y3GD85_9EURY</name>
<dbReference type="InterPro" id="IPR017271">
    <property type="entry name" value="Tscrpt_reg_HTH_MJ1545_prd"/>
</dbReference>
<dbReference type="PROSITE" id="PS50943">
    <property type="entry name" value="HTH_CROC1"/>
    <property type="match status" value="1"/>
</dbReference>
<sequence length="247" mass="27042">MCGSFSNGGIVKKRVIDRLAEKIAGEICLSDHPAETLKKWRNNFGITQTELARELSMSPSVISDYESGRRSSPGINIIKRLIKGMISLDLEHGGKNVRSYGRILRSGLDFDAILDMNDYKSPVGFNDFCSQIGVEVVQKAEGDRDIHGHTVIDSIKAIVELNHGEFQQLYGWSTERALFFTSVSSGKSPMVAIRVTSLKPQMVVLHGIEADDISPIAMQIARAEGIPLGVSNVDIESILRKLSNIGG</sequence>